<accession>A0A061HFD0</accession>
<organism evidence="2 3">
    <name type="scientific">Pseudozyma flocculosa PF-1</name>
    <dbReference type="NCBI Taxonomy" id="1277687"/>
    <lineage>
        <taxon>Eukaryota</taxon>
        <taxon>Fungi</taxon>
        <taxon>Dikarya</taxon>
        <taxon>Basidiomycota</taxon>
        <taxon>Ustilaginomycotina</taxon>
        <taxon>Ustilaginomycetes</taxon>
        <taxon>Ustilaginales</taxon>
        <taxon>Ustilaginaceae</taxon>
        <taxon>Pseudozyma</taxon>
    </lineage>
</organism>
<keyword evidence="1" id="KW-0175">Coiled coil</keyword>
<dbReference type="eggNOG" id="ENOG502S8KR">
    <property type="taxonomic scope" value="Eukaryota"/>
</dbReference>
<gene>
    <name evidence="2" type="ORF">PFL1_03096</name>
</gene>
<evidence type="ECO:0000256" key="1">
    <source>
        <dbReference type="SAM" id="Coils"/>
    </source>
</evidence>
<dbReference type="OrthoDB" id="3344725at2759"/>
<feature type="coiled-coil region" evidence="1">
    <location>
        <begin position="45"/>
        <end position="72"/>
    </location>
</feature>
<dbReference type="HOGENOM" id="CLU_103889_0_0_1"/>
<sequence length="160" mass="18102">MSSSQAVNPILALVSQADTLATAFTQTHVQSLPFARALADPTASEETQERNLSALRAVLERLEQVVAQMMEMLYRVDLFLSEPTRPGISGYDPKEACRHVSELFHMYQAELLSKRELLAEFTCEDITADEFVHRWQTMEEVQQGKKQEVDDLADMFASFS</sequence>
<reference evidence="2 3" key="1">
    <citation type="journal article" date="2013" name="Plant Cell">
        <title>The transition from a phytopathogenic smut ancestor to an anamorphic biocontrol agent deciphered by comparative whole-genome analysis.</title>
        <authorList>
            <person name="Lefebvre F."/>
            <person name="Joly D.L."/>
            <person name="Labbe C."/>
            <person name="Teichmann B."/>
            <person name="Linning R."/>
            <person name="Belzile F."/>
            <person name="Bakkeren G."/>
            <person name="Belanger R.R."/>
        </authorList>
    </citation>
    <scope>NUCLEOTIDE SEQUENCE [LARGE SCALE GENOMIC DNA]</scope>
    <source>
        <strain evidence="2 3">PF-1</strain>
    </source>
</reference>
<dbReference type="GeneID" id="19317207"/>
<dbReference type="AlphaFoldDB" id="A0A061HFD0"/>
<protein>
    <submittedName>
        <fullName evidence="2">Uncharacterized protein</fullName>
    </submittedName>
</protein>
<dbReference type="EMBL" id="KE361631">
    <property type="protein sequence ID" value="EPQ29341.1"/>
    <property type="molecule type" value="Genomic_DNA"/>
</dbReference>
<dbReference type="RefSeq" id="XP_007878803.1">
    <property type="nucleotide sequence ID" value="XM_007880612.1"/>
</dbReference>
<dbReference type="Proteomes" id="UP000053664">
    <property type="component" value="Unassembled WGS sequence"/>
</dbReference>
<proteinExistence type="predicted"/>
<name>A0A061HFD0_9BASI</name>
<evidence type="ECO:0000313" key="2">
    <source>
        <dbReference type="EMBL" id="EPQ29341.1"/>
    </source>
</evidence>
<evidence type="ECO:0000313" key="3">
    <source>
        <dbReference type="Proteomes" id="UP000053664"/>
    </source>
</evidence>
<dbReference type="KEGG" id="pfp:PFL1_03096"/>